<keyword evidence="3" id="KW-1185">Reference proteome</keyword>
<sequence>MELFLLNKFAAKIENRMGGINETFRKIDPASSFIASTHLRQFYHILLHPTFGWIFINMFCAVLALFAKLATHATVGKLGMQESALLRDRLCNFLLYKAVFLFGVLNSAVHEEVIAWILWFALLASVAALQ</sequence>
<reference evidence="2 3" key="2">
    <citation type="submission" date="2018-11" db="EMBL/GenBank/DDBJ databases">
        <authorList>
            <consortium name="Pathogen Informatics"/>
        </authorList>
    </citation>
    <scope>NUCLEOTIDE SEQUENCE [LARGE SCALE GENOMIC DNA]</scope>
</reference>
<dbReference type="AlphaFoldDB" id="A0A183HRA7"/>
<proteinExistence type="predicted"/>
<keyword evidence="1" id="KW-0472">Membrane</keyword>
<feature type="transmembrane region" description="Helical" evidence="1">
    <location>
        <begin position="50"/>
        <end position="69"/>
    </location>
</feature>
<keyword evidence="1" id="KW-1133">Transmembrane helix</keyword>
<keyword evidence="1" id="KW-0812">Transmembrane</keyword>
<evidence type="ECO:0000313" key="2">
    <source>
        <dbReference type="EMBL" id="VDO65207.1"/>
    </source>
</evidence>
<dbReference type="Proteomes" id="UP000267606">
    <property type="component" value="Unassembled WGS sequence"/>
</dbReference>
<gene>
    <name evidence="2" type="ORF">OFLC_LOCUS10020</name>
</gene>
<reference evidence="4" key="1">
    <citation type="submission" date="2016-06" db="UniProtKB">
        <authorList>
            <consortium name="WormBaseParasite"/>
        </authorList>
    </citation>
    <scope>IDENTIFICATION</scope>
</reference>
<protein>
    <submittedName>
        <fullName evidence="4">MLO-like protein</fullName>
    </submittedName>
</protein>
<accession>A0A183HRA7</accession>
<evidence type="ECO:0000256" key="1">
    <source>
        <dbReference type="SAM" id="Phobius"/>
    </source>
</evidence>
<dbReference type="STRING" id="387005.A0A183HRA7"/>
<dbReference type="EMBL" id="UZAJ01012916">
    <property type="protein sequence ID" value="VDO65207.1"/>
    <property type="molecule type" value="Genomic_DNA"/>
</dbReference>
<evidence type="ECO:0000313" key="4">
    <source>
        <dbReference type="WBParaSite" id="OFLC_0001001801-mRNA-1"/>
    </source>
</evidence>
<dbReference type="WBParaSite" id="OFLC_0001001801-mRNA-1">
    <property type="protein sequence ID" value="OFLC_0001001801-mRNA-1"/>
    <property type="gene ID" value="OFLC_0001001801"/>
</dbReference>
<organism evidence="4">
    <name type="scientific">Onchocerca flexuosa</name>
    <dbReference type="NCBI Taxonomy" id="387005"/>
    <lineage>
        <taxon>Eukaryota</taxon>
        <taxon>Metazoa</taxon>
        <taxon>Ecdysozoa</taxon>
        <taxon>Nematoda</taxon>
        <taxon>Chromadorea</taxon>
        <taxon>Rhabditida</taxon>
        <taxon>Spirurina</taxon>
        <taxon>Spiruromorpha</taxon>
        <taxon>Filarioidea</taxon>
        <taxon>Onchocercidae</taxon>
        <taxon>Onchocerca</taxon>
    </lineage>
</organism>
<evidence type="ECO:0000313" key="3">
    <source>
        <dbReference type="Proteomes" id="UP000267606"/>
    </source>
</evidence>
<name>A0A183HRA7_9BILA</name>